<gene>
    <name evidence="2" type="ORF">SDC9_200222</name>
</gene>
<protein>
    <submittedName>
        <fullName evidence="2">Uncharacterized protein</fullName>
    </submittedName>
</protein>
<keyword evidence="1" id="KW-0812">Transmembrane</keyword>
<feature type="transmembrane region" description="Helical" evidence="1">
    <location>
        <begin position="20"/>
        <end position="41"/>
    </location>
</feature>
<comment type="caution">
    <text evidence="2">The sequence shown here is derived from an EMBL/GenBank/DDBJ whole genome shotgun (WGS) entry which is preliminary data.</text>
</comment>
<accession>A0A645IN85</accession>
<dbReference type="EMBL" id="VSSQ01118789">
    <property type="protein sequence ID" value="MPN52560.1"/>
    <property type="molecule type" value="Genomic_DNA"/>
</dbReference>
<reference evidence="2" key="1">
    <citation type="submission" date="2019-08" db="EMBL/GenBank/DDBJ databases">
        <authorList>
            <person name="Kucharzyk K."/>
            <person name="Murdoch R.W."/>
            <person name="Higgins S."/>
            <person name="Loffler F."/>
        </authorList>
    </citation>
    <scope>NUCLEOTIDE SEQUENCE</scope>
</reference>
<name>A0A645IN85_9ZZZZ</name>
<dbReference type="AlphaFoldDB" id="A0A645IN85"/>
<keyword evidence="1" id="KW-0472">Membrane</keyword>
<proteinExistence type="predicted"/>
<keyword evidence="1" id="KW-1133">Transmembrane helix</keyword>
<evidence type="ECO:0000256" key="1">
    <source>
        <dbReference type="SAM" id="Phobius"/>
    </source>
</evidence>
<sequence length="47" mass="4687">MFGGSGPWGAGRWCGLCLGGGGLVNAVVLGIGVYALTRLLLKPAAKK</sequence>
<organism evidence="2">
    <name type="scientific">bioreactor metagenome</name>
    <dbReference type="NCBI Taxonomy" id="1076179"/>
    <lineage>
        <taxon>unclassified sequences</taxon>
        <taxon>metagenomes</taxon>
        <taxon>ecological metagenomes</taxon>
    </lineage>
</organism>
<evidence type="ECO:0000313" key="2">
    <source>
        <dbReference type="EMBL" id="MPN52560.1"/>
    </source>
</evidence>